<comment type="caution">
    <text evidence="1">The sequence shown here is derived from an EMBL/GenBank/DDBJ whole genome shotgun (WGS) entry which is preliminary data.</text>
</comment>
<evidence type="ECO:0000313" key="2">
    <source>
        <dbReference type="Proteomes" id="UP000630864"/>
    </source>
</evidence>
<dbReference type="EMBL" id="BMZW01000052">
    <property type="protein sequence ID" value="GFZ62840.1"/>
    <property type="molecule type" value="Genomic_DNA"/>
</dbReference>
<dbReference type="RefSeq" id="WP_189659227.1">
    <property type="nucleotide sequence ID" value="NZ_BMZW01000052.1"/>
</dbReference>
<name>A0A9P3EFE1_PSEA0</name>
<proteinExistence type="predicted"/>
<organism evidence="1 2">
    <name type="scientific">Pseudomonas amygdali pv. eriobotryae</name>
    <dbReference type="NCBI Taxonomy" id="129137"/>
    <lineage>
        <taxon>Bacteria</taxon>
        <taxon>Pseudomonadati</taxon>
        <taxon>Pseudomonadota</taxon>
        <taxon>Gammaproteobacteria</taxon>
        <taxon>Pseudomonadales</taxon>
        <taxon>Pseudomonadaceae</taxon>
        <taxon>Pseudomonas</taxon>
        <taxon>Pseudomonas amygdali</taxon>
    </lineage>
</organism>
<evidence type="ECO:0000313" key="1">
    <source>
        <dbReference type="EMBL" id="GFZ62840.1"/>
    </source>
</evidence>
<sequence>MTVNGTNSFGRLMRHLDQGDFAKSEKPLALVEDLFGKEWLSTNGGHRLQKLWARKDTLSSTELFALGRAIEILTPDHSIWLKRVANDIIRQPKNAHGYIAEIMVCASLSTSDSTVLPASKGNKGFNLTLTMPSQFKYLISIKNHDISEHEALFREKCATLKAAFAKKMKELKVHGALRIASSQFIELTSLDSLVSWVSKDLKKTGSYEWQGGGVKVLFSELHSTEERLLAKGFFSSELVVFGGFHRNELANQKSRIIQAAENLKKHVSPSPNAFRFVWMRVQSSADVALISDVAKELIEHGVSGDDVGVDGFIIVQPSVVREGDSSMVNTVFSIVEAPHAGLQASRKQAENISIDVLVGGVSSEASRELLQVDGNILELPPHQYVYQDSDFYILSKMENGVATGNVSSPASGVRNHSVFDIGGQEMGLTGRLSPRAEELLNF</sequence>
<protein>
    <submittedName>
        <fullName evidence="1">Uncharacterized protein</fullName>
    </submittedName>
</protein>
<reference evidence="1" key="1">
    <citation type="submission" date="2020-09" db="EMBL/GenBank/DDBJ databases">
        <title>Pseudomonas syringae pv. eriobotryae genome sequence causing loquat canker disease.</title>
        <authorList>
            <person name="Fukuda S."/>
            <person name="Tashiro H."/>
            <person name="Nagano Y."/>
        </authorList>
    </citation>
    <scope>NUCLEOTIDE SEQUENCE</scope>
    <source>
        <strain evidence="1">AM001</strain>
    </source>
</reference>
<dbReference type="Proteomes" id="UP000630864">
    <property type="component" value="Unassembled WGS sequence"/>
</dbReference>
<dbReference type="AlphaFoldDB" id="A0A9P3EFE1"/>
<accession>A0A9P3EFE1</accession>
<gene>
    <name evidence="1" type="ORF">PSE10A_53510</name>
</gene>